<evidence type="ECO:0000256" key="2">
    <source>
        <dbReference type="ARBA" id="ARBA00023253"/>
    </source>
</evidence>
<keyword evidence="6" id="KW-1185">Reference proteome</keyword>
<gene>
    <name evidence="5" type="ORF">D0Z07_8526</name>
</gene>
<evidence type="ECO:0000256" key="4">
    <source>
        <dbReference type="SAM" id="MobiDB-lite"/>
    </source>
</evidence>
<dbReference type="InterPro" id="IPR019378">
    <property type="entry name" value="GDP-Fuc_O-FucTrfase"/>
</dbReference>
<dbReference type="AlphaFoldDB" id="A0A9P6SKC3"/>
<evidence type="ECO:0000256" key="1">
    <source>
        <dbReference type="ARBA" id="ARBA00022679"/>
    </source>
</evidence>
<feature type="compositionally biased region" description="Polar residues" evidence="4">
    <location>
        <begin position="1"/>
        <end position="12"/>
    </location>
</feature>
<comment type="caution">
    <text evidence="5">The sequence shown here is derived from an EMBL/GenBank/DDBJ whole genome shotgun (WGS) entry which is preliminary data.</text>
</comment>
<keyword evidence="1" id="KW-0808">Transferase</keyword>
<keyword evidence="2" id="KW-0294">Fucose metabolism</keyword>
<sequence length="403" mass="45466">MENSSESLQLGSEYSGKDKRRADMERQWDPRPIQELCANKSWTRNVALQCVELSGGVSNVRQEILTCIRWTMEAGAALVFPQVKLRVASNASEVIYHKYGRFAEYDELFEREVLSEKLAEACPQMTIYQDVDSLRQEGPVDETGIFSIVKHCRGREMGSCIKSWIEEQRASEGKIQLIDFDKAMAEYEVCNDGAEIADTFGQLVTFRKDTRYLASTILFELSSRFRLNIDSSSRIPSDAFVGVHLRTSADAVGKNWLPFEKQVRLYKAEITKHNPPVVYVASGNLTSVNLFASSLGTIPVVTKDQLLTGDDLDLMNSLSWDQQAEVDLQVLLKSSYFLGMTDSSFSWAISNARRSIGKRGTCSDEERENGPPKPALKGVAYKDELSAIIGRPNRFFFRTRLWT</sequence>
<protein>
    <submittedName>
        <fullName evidence="5">Uncharacterized protein</fullName>
    </submittedName>
</protein>
<dbReference type="Pfam" id="PF10250">
    <property type="entry name" value="O-FucT"/>
    <property type="match status" value="1"/>
</dbReference>
<accession>A0A9P6SKC3</accession>
<dbReference type="GO" id="GO:0006004">
    <property type="term" value="P:fucose metabolic process"/>
    <property type="evidence" value="ECO:0007669"/>
    <property type="project" value="UniProtKB-KW"/>
</dbReference>
<reference evidence="5" key="1">
    <citation type="submission" date="2019-07" db="EMBL/GenBank/DDBJ databases">
        <title>Hyphodiscus hymeniophilus genome sequencing and assembly.</title>
        <authorList>
            <person name="Kramer G."/>
            <person name="Nodwell J."/>
        </authorList>
    </citation>
    <scope>NUCLEOTIDE SEQUENCE</scope>
    <source>
        <strain evidence="5">ATCC 34498</strain>
    </source>
</reference>
<dbReference type="GO" id="GO:0016740">
    <property type="term" value="F:transferase activity"/>
    <property type="evidence" value="ECO:0007669"/>
    <property type="project" value="UniProtKB-KW"/>
</dbReference>
<dbReference type="CDD" id="cd11296">
    <property type="entry name" value="O-FucT_like"/>
    <property type="match status" value="1"/>
</dbReference>
<keyword evidence="3" id="KW-0119">Carbohydrate metabolism</keyword>
<dbReference type="EMBL" id="VNKQ01000018">
    <property type="protein sequence ID" value="KAG0645609.1"/>
    <property type="molecule type" value="Genomic_DNA"/>
</dbReference>
<name>A0A9P6SKC3_9HELO</name>
<proteinExistence type="predicted"/>
<dbReference type="Proteomes" id="UP000785200">
    <property type="component" value="Unassembled WGS sequence"/>
</dbReference>
<dbReference type="Gene3D" id="3.40.50.11350">
    <property type="match status" value="1"/>
</dbReference>
<evidence type="ECO:0000313" key="6">
    <source>
        <dbReference type="Proteomes" id="UP000785200"/>
    </source>
</evidence>
<organism evidence="5 6">
    <name type="scientific">Hyphodiscus hymeniophilus</name>
    <dbReference type="NCBI Taxonomy" id="353542"/>
    <lineage>
        <taxon>Eukaryota</taxon>
        <taxon>Fungi</taxon>
        <taxon>Dikarya</taxon>
        <taxon>Ascomycota</taxon>
        <taxon>Pezizomycotina</taxon>
        <taxon>Leotiomycetes</taxon>
        <taxon>Helotiales</taxon>
        <taxon>Hyphodiscaceae</taxon>
        <taxon>Hyphodiscus</taxon>
    </lineage>
</organism>
<evidence type="ECO:0000313" key="5">
    <source>
        <dbReference type="EMBL" id="KAG0645609.1"/>
    </source>
</evidence>
<feature type="region of interest" description="Disordered" evidence="4">
    <location>
        <begin position="1"/>
        <end position="25"/>
    </location>
</feature>
<dbReference type="OrthoDB" id="20368at2759"/>
<evidence type="ECO:0000256" key="3">
    <source>
        <dbReference type="ARBA" id="ARBA00023277"/>
    </source>
</evidence>
<feature type="compositionally biased region" description="Basic and acidic residues" evidence="4">
    <location>
        <begin position="15"/>
        <end position="25"/>
    </location>
</feature>